<evidence type="ECO:0000313" key="2">
    <source>
        <dbReference type="EMBL" id="VFJ54138.1"/>
    </source>
</evidence>
<evidence type="ECO:0000256" key="1">
    <source>
        <dbReference type="SAM" id="MobiDB-lite"/>
    </source>
</evidence>
<organism evidence="2">
    <name type="scientific">Candidatus Kentrum sp. DK</name>
    <dbReference type="NCBI Taxonomy" id="2126562"/>
    <lineage>
        <taxon>Bacteria</taxon>
        <taxon>Pseudomonadati</taxon>
        <taxon>Pseudomonadota</taxon>
        <taxon>Gammaproteobacteria</taxon>
        <taxon>Candidatus Kentrum</taxon>
    </lineage>
</organism>
<gene>
    <name evidence="3" type="ORF">BECKDK2373B_GA0170837_11834</name>
    <name evidence="2" type="ORF">BECKDK2373C_GA0170839_104211</name>
</gene>
<feature type="region of interest" description="Disordered" evidence="1">
    <location>
        <begin position="16"/>
        <end position="50"/>
    </location>
</feature>
<sequence length="70" mass="7502">MSLSVEILNLNDEDRSLNGEVSSFNDGDRNADGEVPNPNGEALNLGDADGYLNDGAPYAAKTMLRSNKMQ</sequence>
<dbReference type="EMBL" id="CAADEX010000183">
    <property type="protein sequence ID" value="VFJ67039.1"/>
    <property type="molecule type" value="Genomic_DNA"/>
</dbReference>
<accession>A0A450SKM5</accession>
<proteinExistence type="predicted"/>
<protein>
    <submittedName>
        <fullName evidence="2">Uncharacterized protein</fullName>
    </submittedName>
</protein>
<name>A0A450SKM5_9GAMM</name>
<reference evidence="2" key="1">
    <citation type="submission" date="2019-02" db="EMBL/GenBank/DDBJ databases">
        <authorList>
            <person name="Gruber-Vodicka R. H."/>
            <person name="Seah K. B. B."/>
        </authorList>
    </citation>
    <scope>NUCLEOTIDE SEQUENCE</scope>
    <source>
        <strain evidence="2">BECK_DK161</strain>
        <strain evidence="3">BECK_DK47</strain>
    </source>
</reference>
<evidence type="ECO:0000313" key="3">
    <source>
        <dbReference type="EMBL" id="VFJ67039.1"/>
    </source>
</evidence>
<dbReference type="EMBL" id="CAADEY010000042">
    <property type="protein sequence ID" value="VFJ54138.1"/>
    <property type="molecule type" value="Genomic_DNA"/>
</dbReference>
<dbReference type="AlphaFoldDB" id="A0A450SKM5"/>